<evidence type="ECO:0000313" key="1">
    <source>
        <dbReference type="Proteomes" id="UP000095287"/>
    </source>
</evidence>
<organism evidence="1 2">
    <name type="scientific">Steinernema glaseri</name>
    <dbReference type="NCBI Taxonomy" id="37863"/>
    <lineage>
        <taxon>Eukaryota</taxon>
        <taxon>Metazoa</taxon>
        <taxon>Ecdysozoa</taxon>
        <taxon>Nematoda</taxon>
        <taxon>Chromadorea</taxon>
        <taxon>Rhabditida</taxon>
        <taxon>Tylenchina</taxon>
        <taxon>Panagrolaimomorpha</taxon>
        <taxon>Strongyloidoidea</taxon>
        <taxon>Steinernematidae</taxon>
        <taxon>Steinernema</taxon>
    </lineage>
</organism>
<evidence type="ECO:0000313" key="2">
    <source>
        <dbReference type="WBParaSite" id="L893_g29236.t1"/>
    </source>
</evidence>
<proteinExistence type="predicted"/>
<dbReference type="Proteomes" id="UP000095287">
    <property type="component" value="Unplaced"/>
</dbReference>
<dbReference type="AlphaFoldDB" id="A0A1I7ZRM7"/>
<name>A0A1I7ZRM7_9BILA</name>
<protein>
    <submittedName>
        <fullName evidence="2">Uncharacterized protein</fullName>
    </submittedName>
</protein>
<reference evidence="2" key="1">
    <citation type="submission" date="2016-11" db="UniProtKB">
        <authorList>
            <consortium name="WormBaseParasite"/>
        </authorList>
    </citation>
    <scope>IDENTIFICATION</scope>
</reference>
<sequence length="82" mass="9261">MSDSIPLEEGPLLDRLRLPFARPPGVVFHQFSTVTTIQRRLRTQFLVSFFPCSLSSHPSHSLEQPFPLNKPSLYSSLIPLAL</sequence>
<dbReference type="WBParaSite" id="L893_g29236.t1">
    <property type="protein sequence ID" value="L893_g29236.t1"/>
    <property type="gene ID" value="L893_g29236"/>
</dbReference>
<keyword evidence="1" id="KW-1185">Reference proteome</keyword>
<accession>A0A1I7ZRM7</accession>